<protein>
    <submittedName>
        <fullName evidence="6">Sensor domain-containing diguanylate cyclase</fullName>
    </submittedName>
</protein>
<keyword evidence="3" id="KW-0472">Membrane</keyword>
<dbReference type="FunFam" id="3.30.70.270:FF:000001">
    <property type="entry name" value="Diguanylate cyclase domain protein"/>
    <property type="match status" value="1"/>
</dbReference>
<gene>
    <name evidence="6" type="ORF">FIV34_10715</name>
</gene>
<evidence type="ECO:0000259" key="5">
    <source>
        <dbReference type="PROSITE" id="PS50887"/>
    </source>
</evidence>
<dbReference type="AlphaFoldDB" id="A0A4Y5Z2Z9"/>
<dbReference type="Gene3D" id="3.30.450.20">
    <property type="entry name" value="PAS domain"/>
    <property type="match status" value="3"/>
</dbReference>
<comment type="cofactor">
    <cofactor evidence="1">
        <name>Mg(2+)</name>
        <dbReference type="ChEBI" id="CHEBI:18420"/>
    </cofactor>
</comment>
<evidence type="ECO:0000313" key="7">
    <source>
        <dbReference type="Proteomes" id="UP000316093"/>
    </source>
</evidence>
<dbReference type="InterPro" id="IPR013656">
    <property type="entry name" value="PAS_4"/>
</dbReference>
<feature type="region of interest" description="Disordered" evidence="2">
    <location>
        <begin position="1"/>
        <end position="57"/>
    </location>
</feature>
<dbReference type="CDD" id="cd00130">
    <property type="entry name" value="PAS"/>
    <property type="match status" value="1"/>
</dbReference>
<keyword evidence="3" id="KW-1133">Transmembrane helix</keyword>
<dbReference type="InterPro" id="IPR000700">
    <property type="entry name" value="PAS-assoc_C"/>
</dbReference>
<dbReference type="SUPFAM" id="SSF55073">
    <property type="entry name" value="Nucleotide cyclase"/>
    <property type="match status" value="1"/>
</dbReference>
<dbReference type="GO" id="GO:0003824">
    <property type="term" value="F:catalytic activity"/>
    <property type="evidence" value="ECO:0007669"/>
    <property type="project" value="UniProtKB-ARBA"/>
</dbReference>
<keyword evidence="7" id="KW-1185">Reference proteome</keyword>
<dbReference type="Proteomes" id="UP000316093">
    <property type="component" value="Chromosome"/>
</dbReference>
<dbReference type="NCBIfam" id="TIGR00229">
    <property type="entry name" value="sensory_box"/>
    <property type="match status" value="2"/>
</dbReference>
<dbReference type="PROSITE" id="PS50887">
    <property type="entry name" value="GGDEF"/>
    <property type="match status" value="1"/>
</dbReference>
<dbReference type="PANTHER" id="PTHR44757">
    <property type="entry name" value="DIGUANYLATE CYCLASE DGCP"/>
    <property type="match status" value="1"/>
</dbReference>
<keyword evidence="3" id="KW-0812">Transmembrane</keyword>
<evidence type="ECO:0000313" key="6">
    <source>
        <dbReference type="EMBL" id="QDE39641.1"/>
    </source>
</evidence>
<dbReference type="NCBIfam" id="TIGR00254">
    <property type="entry name" value="GGDEF"/>
    <property type="match status" value="1"/>
</dbReference>
<dbReference type="PANTHER" id="PTHR44757:SF4">
    <property type="entry name" value="DIGUANYLATE CYCLASE DGCE-RELATED"/>
    <property type="match status" value="1"/>
</dbReference>
<dbReference type="Pfam" id="PF00990">
    <property type="entry name" value="GGDEF"/>
    <property type="match status" value="1"/>
</dbReference>
<dbReference type="InterPro" id="IPR029787">
    <property type="entry name" value="Nucleotide_cyclase"/>
</dbReference>
<evidence type="ECO:0000256" key="2">
    <source>
        <dbReference type="SAM" id="MobiDB-lite"/>
    </source>
</evidence>
<dbReference type="InterPro" id="IPR001610">
    <property type="entry name" value="PAC"/>
</dbReference>
<feature type="domain" description="PAC" evidence="4">
    <location>
        <begin position="480"/>
        <end position="532"/>
    </location>
</feature>
<feature type="domain" description="GGDEF" evidence="5">
    <location>
        <begin position="693"/>
        <end position="824"/>
    </location>
</feature>
<feature type="domain" description="PAC" evidence="4">
    <location>
        <begin position="606"/>
        <end position="662"/>
    </location>
</feature>
<dbReference type="SMART" id="SM00267">
    <property type="entry name" value="GGDEF"/>
    <property type="match status" value="1"/>
</dbReference>
<dbReference type="CDD" id="cd01949">
    <property type="entry name" value="GGDEF"/>
    <property type="match status" value="1"/>
</dbReference>
<name>A0A4Y5Z2Z9_9GAMM</name>
<dbReference type="OrthoDB" id="8573350at2"/>
<dbReference type="PROSITE" id="PS50113">
    <property type="entry name" value="PAC"/>
    <property type="match status" value="3"/>
</dbReference>
<dbReference type="SMART" id="SM00086">
    <property type="entry name" value="PAC"/>
    <property type="match status" value="3"/>
</dbReference>
<dbReference type="Gene3D" id="3.30.70.270">
    <property type="match status" value="1"/>
</dbReference>
<sequence>MGTRPAQGQRPRPHLGGTTRSGASPPPQVSAPAHRTAKKAERGSGGFDRFTLTPTTCTSMPQERHARLTRLVDRSSKASVALVVLLTLAGIATAMGLLAAQRQVGKRYEVLIATQAIAEDVHEMRVAVGAWELRDDPNAAFAWRQAVAKARAHVGALEAGVGGDARETALVSSLANSVEQRVDTAAPLLGHPAAGESQRRIETVMGTEYQSRNDAVARDVAALASYEHTRLARGQARLDLILSIAGLALAGLVAWSVVTLRRSRHMVRSLLDGWRDALDATQRGRAELQAFTDAAPLAVFHVDADGMPRWQNAQAAAWVGARAGQDVATFMRENIEPSDQVRVVEAWRALMASGDRFEQVFRFRGADGLMVWAHAHATPVVVGGVTSGYVALLQDITGARMLQEELDHSRKRLRRMTDAIPALIGRLDDTETYRFVNATYRQWFGDMAPQLGQTLREFVGDANYQRLVPMLARVRNGQAVRFEMNQMNLHGKFFTGDVTYTPEFDDNGAFHGFYVMVTDVSERKKLEESLFAAKELAQVTLDSIGDAVLTTDVTGAITFLNQRAEALLVRPAMRVRGMPIESVVQLRDMHDQPSQSSLMRAITEERTVDMLQARQLLLADGTRLDIEDVATPIRDRGGHVVGGVLVLRDVSVARAVADRMRQLAESDTLTGLPNRLVFEERLKAALAHLKAGDSLAVLYMDLDGFKAVNDVHGHAAGDELLRQFAERLLRRTRKADTVCRLGGDEFVALLAPPISLREAMVRAEDFVDAASEPFFWHDMALHVTLSVGVATAPQHGVDALALVRRADDALYEAKASGKNRVSLM</sequence>
<dbReference type="KEGG" id="lpy:FIV34_10715"/>
<feature type="domain" description="PAC" evidence="4">
    <location>
        <begin position="357"/>
        <end position="408"/>
    </location>
</feature>
<organism evidence="6 7">
    <name type="scientific">Luteibacter pinisoli</name>
    <dbReference type="NCBI Taxonomy" id="2589080"/>
    <lineage>
        <taxon>Bacteria</taxon>
        <taxon>Pseudomonadati</taxon>
        <taxon>Pseudomonadota</taxon>
        <taxon>Gammaproteobacteria</taxon>
        <taxon>Lysobacterales</taxon>
        <taxon>Rhodanobacteraceae</taxon>
        <taxon>Luteibacter</taxon>
    </lineage>
</organism>
<dbReference type="Pfam" id="PF08448">
    <property type="entry name" value="PAS_4"/>
    <property type="match status" value="3"/>
</dbReference>
<dbReference type="SMART" id="SM00091">
    <property type="entry name" value="PAS"/>
    <property type="match status" value="3"/>
</dbReference>
<evidence type="ECO:0000256" key="3">
    <source>
        <dbReference type="SAM" id="Phobius"/>
    </source>
</evidence>
<proteinExistence type="predicted"/>
<dbReference type="InterPro" id="IPR035965">
    <property type="entry name" value="PAS-like_dom_sf"/>
</dbReference>
<feature type="transmembrane region" description="Helical" evidence="3">
    <location>
        <begin position="78"/>
        <end position="100"/>
    </location>
</feature>
<feature type="transmembrane region" description="Helical" evidence="3">
    <location>
        <begin position="240"/>
        <end position="258"/>
    </location>
</feature>
<dbReference type="InterPro" id="IPR000160">
    <property type="entry name" value="GGDEF_dom"/>
</dbReference>
<dbReference type="InterPro" id="IPR052155">
    <property type="entry name" value="Biofilm_reg_signaling"/>
</dbReference>
<dbReference type="InterPro" id="IPR000014">
    <property type="entry name" value="PAS"/>
</dbReference>
<dbReference type="EMBL" id="CP041046">
    <property type="protein sequence ID" value="QDE39641.1"/>
    <property type="molecule type" value="Genomic_DNA"/>
</dbReference>
<evidence type="ECO:0000259" key="4">
    <source>
        <dbReference type="PROSITE" id="PS50113"/>
    </source>
</evidence>
<evidence type="ECO:0000256" key="1">
    <source>
        <dbReference type="ARBA" id="ARBA00001946"/>
    </source>
</evidence>
<reference evidence="6 7" key="1">
    <citation type="submission" date="2019-06" db="EMBL/GenBank/DDBJ databases">
        <title>A complete genome sequence for Luteibacter pinisoli MAH-14.</title>
        <authorList>
            <person name="Baltrus D.A."/>
        </authorList>
    </citation>
    <scope>NUCLEOTIDE SEQUENCE [LARGE SCALE GENOMIC DNA]</scope>
    <source>
        <strain evidence="6 7">MAH-14</strain>
    </source>
</reference>
<dbReference type="InterPro" id="IPR043128">
    <property type="entry name" value="Rev_trsase/Diguanyl_cyclase"/>
</dbReference>
<accession>A0A4Y5Z2Z9</accession>
<dbReference type="SUPFAM" id="SSF55785">
    <property type="entry name" value="PYP-like sensor domain (PAS domain)"/>
    <property type="match status" value="3"/>
</dbReference>